<proteinExistence type="predicted"/>
<dbReference type="EMBL" id="KV454414">
    <property type="protein sequence ID" value="ODQ63540.1"/>
    <property type="molecule type" value="Genomic_DNA"/>
</dbReference>
<name>A0A1E3PE19_9ASCO</name>
<protein>
    <submittedName>
        <fullName evidence="7">TPT-domain-containing protein</fullName>
    </submittedName>
</protein>
<dbReference type="STRING" id="857566.A0A1E3PE19"/>
<reference evidence="7 8" key="1">
    <citation type="journal article" date="2016" name="Proc. Natl. Acad. Sci. U.S.A.">
        <title>Comparative genomics of biotechnologically important yeasts.</title>
        <authorList>
            <person name="Riley R."/>
            <person name="Haridas S."/>
            <person name="Wolfe K.H."/>
            <person name="Lopes M.R."/>
            <person name="Hittinger C.T."/>
            <person name="Goeker M."/>
            <person name="Salamov A.A."/>
            <person name="Wisecaver J.H."/>
            <person name="Long T.M."/>
            <person name="Calvey C.H."/>
            <person name="Aerts A.L."/>
            <person name="Barry K.W."/>
            <person name="Choi C."/>
            <person name="Clum A."/>
            <person name="Coughlan A.Y."/>
            <person name="Deshpande S."/>
            <person name="Douglass A.P."/>
            <person name="Hanson S.J."/>
            <person name="Klenk H.-P."/>
            <person name="LaButti K.M."/>
            <person name="Lapidus A."/>
            <person name="Lindquist E.A."/>
            <person name="Lipzen A.M."/>
            <person name="Meier-Kolthoff J.P."/>
            <person name="Ohm R.A."/>
            <person name="Otillar R.P."/>
            <person name="Pangilinan J.L."/>
            <person name="Peng Y."/>
            <person name="Rokas A."/>
            <person name="Rosa C.A."/>
            <person name="Scheuner C."/>
            <person name="Sibirny A.A."/>
            <person name="Slot J.C."/>
            <person name="Stielow J.B."/>
            <person name="Sun H."/>
            <person name="Kurtzman C.P."/>
            <person name="Blackwell M."/>
            <person name="Grigoriev I.V."/>
            <person name="Jeffries T.W."/>
        </authorList>
    </citation>
    <scope>NUCLEOTIDE SEQUENCE [LARGE SCALE GENOMIC DNA]</scope>
    <source>
        <strain evidence="7 8">DSM 6958</strain>
    </source>
</reference>
<dbReference type="InterPro" id="IPR004853">
    <property type="entry name" value="Sugar_P_trans_dom"/>
</dbReference>
<keyword evidence="2 5" id="KW-0812">Transmembrane</keyword>
<evidence type="ECO:0000256" key="2">
    <source>
        <dbReference type="ARBA" id="ARBA00022692"/>
    </source>
</evidence>
<dbReference type="OrthoDB" id="18894at2759"/>
<feature type="transmembrane region" description="Helical" evidence="5">
    <location>
        <begin position="327"/>
        <end position="348"/>
    </location>
</feature>
<evidence type="ECO:0000256" key="3">
    <source>
        <dbReference type="ARBA" id="ARBA00022989"/>
    </source>
</evidence>
<dbReference type="AlphaFoldDB" id="A0A1E3PE19"/>
<evidence type="ECO:0000313" key="7">
    <source>
        <dbReference type="EMBL" id="ODQ63540.1"/>
    </source>
</evidence>
<evidence type="ECO:0000259" key="6">
    <source>
        <dbReference type="Pfam" id="PF03151"/>
    </source>
</evidence>
<dbReference type="PANTHER" id="PTHR11132">
    <property type="entry name" value="SOLUTE CARRIER FAMILY 35"/>
    <property type="match status" value="1"/>
</dbReference>
<comment type="subcellular location">
    <subcellularLocation>
        <location evidence="1">Membrane</location>
        <topology evidence="1">Multi-pass membrane protein</topology>
    </subcellularLocation>
</comment>
<keyword evidence="3 5" id="KW-1133">Transmembrane helix</keyword>
<keyword evidence="4 5" id="KW-0472">Membrane</keyword>
<dbReference type="GO" id="GO:0016020">
    <property type="term" value="C:membrane"/>
    <property type="evidence" value="ECO:0007669"/>
    <property type="project" value="UniProtKB-SubCell"/>
</dbReference>
<feature type="transmembrane region" description="Helical" evidence="5">
    <location>
        <begin position="224"/>
        <end position="249"/>
    </location>
</feature>
<feature type="transmembrane region" description="Helical" evidence="5">
    <location>
        <begin position="167"/>
        <end position="192"/>
    </location>
</feature>
<evidence type="ECO:0000256" key="4">
    <source>
        <dbReference type="ARBA" id="ARBA00023136"/>
    </source>
</evidence>
<feature type="transmembrane region" description="Helical" evidence="5">
    <location>
        <begin position="199"/>
        <end position="218"/>
    </location>
</feature>
<dbReference type="InterPro" id="IPR050186">
    <property type="entry name" value="TPT_transporter"/>
</dbReference>
<feature type="transmembrane region" description="Helical" evidence="5">
    <location>
        <begin position="71"/>
        <end position="91"/>
    </location>
</feature>
<organism evidence="7 8">
    <name type="scientific">Nadsonia fulvescens var. elongata DSM 6958</name>
    <dbReference type="NCBI Taxonomy" id="857566"/>
    <lineage>
        <taxon>Eukaryota</taxon>
        <taxon>Fungi</taxon>
        <taxon>Dikarya</taxon>
        <taxon>Ascomycota</taxon>
        <taxon>Saccharomycotina</taxon>
        <taxon>Dipodascomycetes</taxon>
        <taxon>Dipodascales</taxon>
        <taxon>Dipodascales incertae sedis</taxon>
        <taxon>Nadsonia</taxon>
    </lineage>
</organism>
<feature type="transmembrane region" description="Helical" evidence="5">
    <location>
        <begin position="299"/>
        <end position="320"/>
    </location>
</feature>
<dbReference type="Pfam" id="PF03151">
    <property type="entry name" value="TPT"/>
    <property type="match status" value="1"/>
</dbReference>
<evidence type="ECO:0000313" key="8">
    <source>
        <dbReference type="Proteomes" id="UP000095009"/>
    </source>
</evidence>
<feature type="transmembrane region" description="Helical" evidence="5">
    <location>
        <begin position="354"/>
        <end position="373"/>
    </location>
</feature>
<feature type="domain" description="Sugar phosphate transporter" evidence="6">
    <location>
        <begin position="75"/>
        <end position="371"/>
    </location>
</feature>
<evidence type="ECO:0000256" key="1">
    <source>
        <dbReference type="ARBA" id="ARBA00004141"/>
    </source>
</evidence>
<gene>
    <name evidence="7" type="ORF">NADFUDRAFT_84199</name>
</gene>
<accession>A0A1E3PE19</accession>
<dbReference type="Proteomes" id="UP000095009">
    <property type="component" value="Unassembled WGS sequence"/>
</dbReference>
<feature type="transmembrane region" description="Helical" evidence="5">
    <location>
        <begin position="261"/>
        <end position="279"/>
    </location>
</feature>
<evidence type="ECO:0000256" key="5">
    <source>
        <dbReference type="SAM" id="Phobius"/>
    </source>
</evidence>
<sequence>MWFLDADGTEHDYENRTREDSYDGYDFNDFNDIDVNEDDEGAHPNDNDLHYAKSMSRHAAPATMGARFRHLAINGMWILAWFFFSISLSLYNKWMFSPGKLDFHFPILTTSYHQVIQTILSLLTVLVVPSLRPQSDQLLSFKDYLIKIGPCALSSSGDIGLGNTSLLFISLTFYTMVKSSSLLFVLLFSFLFRLETPTLKLCMIIAVLTFGVILMVTGETQFDFLGFLLVLGAAMFSGLRWALTHILLLNNSSTKNPFTTILHISPIMAIVLFSMGAIVEGLGAFLRAPLFVQKGVWKGLGMITIPGVFAYCMTVAEFALLKRTSVITLSVAGILKEVLTIVYSILVFGDKLTLLNVAGLVITIASIAGYNVYRFFSVHD</sequence>
<keyword evidence="8" id="KW-1185">Reference proteome</keyword>